<evidence type="ECO:0000259" key="1">
    <source>
        <dbReference type="PROSITE" id="PS50075"/>
    </source>
</evidence>
<dbReference type="EMBL" id="OMOF01000653">
    <property type="protein sequence ID" value="SPF53623.1"/>
    <property type="molecule type" value="Genomic_DNA"/>
</dbReference>
<evidence type="ECO:0000313" key="3">
    <source>
        <dbReference type="Proteomes" id="UP000238916"/>
    </source>
</evidence>
<evidence type="ECO:0000313" key="2">
    <source>
        <dbReference type="EMBL" id="SPF53623.1"/>
    </source>
</evidence>
<protein>
    <submittedName>
        <fullName evidence="2">Acyl carrier protein</fullName>
    </submittedName>
</protein>
<proteinExistence type="predicted"/>
<dbReference type="Gene3D" id="1.10.1200.10">
    <property type="entry name" value="ACP-like"/>
    <property type="match status" value="1"/>
</dbReference>
<accession>A0A2U3LNW8</accession>
<dbReference type="Proteomes" id="UP000238916">
    <property type="component" value="Unassembled WGS sequence"/>
</dbReference>
<organism evidence="2 3">
    <name type="scientific">Candidatus Desulfosporosinus infrequens</name>
    <dbReference type="NCBI Taxonomy" id="2043169"/>
    <lineage>
        <taxon>Bacteria</taxon>
        <taxon>Bacillati</taxon>
        <taxon>Bacillota</taxon>
        <taxon>Clostridia</taxon>
        <taxon>Eubacteriales</taxon>
        <taxon>Desulfitobacteriaceae</taxon>
        <taxon>Desulfosporosinus</taxon>
    </lineage>
</organism>
<dbReference type="InterPro" id="IPR009081">
    <property type="entry name" value="PP-bd_ACP"/>
</dbReference>
<name>A0A2U3LNW8_9FIRM</name>
<feature type="domain" description="Carrier" evidence="1">
    <location>
        <begin position="2"/>
        <end position="79"/>
    </location>
</feature>
<reference evidence="3" key="1">
    <citation type="submission" date="2018-02" db="EMBL/GenBank/DDBJ databases">
        <authorList>
            <person name="Hausmann B."/>
        </authorList>
    </citation>
    <scope>NUCLEOTIDE SEQUENCE [LARGE SCALE GENOMIC DNA]</scope>
    <source>
        <strain evidence="3">Peat soil MAG SbF1</strain>
    </source>
</reference>
<dbReference type="Pfam" id="PF00550">
    <property type="entry name" value="PP-binding"/>
    <property type="match status" value="1"/>
</dbReference>
<gene>
    <name evidence="2" type="ORF">SBF1_6870004</name>
</gene>
<dbReference type="AlphaFoldDB" id="A0A2U3LNW8"/>
<sequence length="80" mass="9282">MEGVLKTEDRVMFTIRHFLQRGSKITLESRLIEDLRLDSLDLLMILSDLEDEFNIIIAEDDFSDVVIVNDIVTKMRARGL</sequence>
<dbReference type="PROSITE" id="PS50075">
    <property type="entry name" value="CARRIER"/>
    <property type="match status" value="1"/>
</dbReference>
<dbReference type="SUPFAM" id="SSF47336">
    <property type="entry name" value="ACP-like"/>
    <property type="match status" value="1"/>
</dbReference>
<dbReference type="InterPro" id="IPR036736">
    <property type="entry name" value="ACP-like_sf"/>
</dbReference>